<evidence type="ECO:0000313" key="4">
    <source>
        <dbReference type="EMBL" id="RJF81787.1"/>
    </source>
</evidence>
<dbReference type="EMBL" id="QYUL01000002">
    <property type="protein sequence ID" value="RJF81787.1"/>
    <property type="molecule type" value="Genomic_DNA"/>
</dbReference>
<keyword evidence="4" id="KW-0030">Aminoacyl-tRNA synthetase</keyword>
<dbReference type="PANTHER" id="PTHR31423:SF3">
    <property type="entry name" value="PROLYL-TRNA SYNTHETASE ASSOCIATED DOMAIN-CONTAINING PROTEIN 1-RELATED"/>
    <property type="match status" value="1"/>
</dbReference>
<evidence type="ECO:0000256" key="2">
    <source>
        <dbReference type="SAM" id="MobiDB-lite"/>
    </source>
</evidence>
<dbReference type="Pfam" id="PF04073">
    <property type="entry name" value="tRNA_edit"/>
    <property type="match status" value="1"/>
</dbReference>
<dbReference type="CDD" id="cd04335">
    <property type="entry name" value="PrdX_deacylase"/>
    <property type="match status" value="1"/>
</dbReference>
<dbReference type="Gene3D" id="3.90.960.10">
    <property type="entry name" value="YbaK/aminoacyl-tRNA synthetase-associated domain"/>
    <property type="match status" value="1"/>
</dbReference>
<evidence type="ECO:0000256" key="1">
    <source>
        <dbReference type="ARBA" id="ARBA00010201"/>
    </source>
</evidence>
<keyword evidence="5" id="KW-1185">Reference proteome</keyword>
<evidence type="ECO:0000259" key="3">
    <source>
        <dbReference type="Pfam" id="PF04073"/>
    </source>
</evidence>
<dbReference type="GO" id="GO:0002161">
    <property type="term" value="F:aminoacyl-tRNA deacylase activity"/>
    <property type="evidence" value="ECO:0007669"/>
    <property type="project" value="InterPro"/>
</dbReference>
<dbReference type="AlphaFoldDB" id="A0A418VX91"/>
<feature type="region of interest" description="Disordered" evidence="2">
    <location>
        <begin position="1"/>
        <end position="21"/>
    </location>
</feature>
<dbReference type="InterPro" id="IPR040285">
    <property type="entry name" value="ProX/PRXD1"/>
</dbReference>
<dbReference type="PANTHER" id="PTHR31423">
    <property type="entry name" value="YBAK DOMAIN-CONTAINING PROTEIN"/>
    <property type="match status" value="1"/>
</dbReference>
<comment type="similarity">
    <text evidence="1">Belongs to the PRORSD1 family.</text>
</comment>
<feature type="domain" description="YbaK/aminoacyl-tRNA synthetase-associated" evidence="3">
    <location>
        <begin position="42"/>
        <end position="167"/>
    </location>
</feature>
<reference evidence="4 5" key="1">
    <citation type="submission" date="2018-09" db="EMBL/GenBank/DDBJ databases">
        <authorList>
            <person name="Zhu H."/>
        </authorList>
    </citation>
    <scope>NUCLEOTIDE SEQUENCE [LARGE SCALE GENOMIC DNA]</scope>
    <source>
        <strain evidence="4 5">K2W22B-5</strain>
    </source>
</reference>
<name>A0A418VX91_9PROT</name>
<sequence>MDTVTTPDATDAPSPDLPLPTSPDELLARLAALGIAAATHSHPPLRTVEESKILRGALHGGHCKNLFLKDKKDQHWLVVALEDARVDLKRLDKAIGSARLSFASPDRLWSHLGIRPGSVSPLALVNDTERRVKVVLQEAMMAHEILNYHPLINDRTTAIHRDDLLRFIRACGHEPAIVAFGGADDEA</sequence>
<dbReference type="InterPro" id="IPR007214">
    <property type="entry name" value="YbaK/aa-tRNA-synth-assoc-dom"/>
</dbReference>
<keyword evidence="4" id="KW-0436">Ligase</keyword>
<evidence type="ECO:0000313" key="5">
    <source>
        <dbReference type="Proteomes" id="UP000283458"/>
    </source>
</evidence>
<dbReference type="Proteomes" id="UP000283458">
    <property type="component" value="Unassembled WGS sequence"/>
</dbReference>
<dbReference type="FunFam" id="3.90.960.10:FF:000005">
    <property type="entry name" value="Putative prolyl-tRNA synthetase"/>
    <property type="match status" value="1"/>
</dbReference>
<dbReference type="SUPFAM" id="SSF55826">
    <property type="entry name" value="YbaK/ProRS associated domain"/>
    <property type="match status" value="1"/>
</dbReference>
<dbReference type="InterPro" id="IPR036754">
    <property type="entry name" value="YbaK/aa-tRNA-synt-asso_dom_sf"/>
</dbReference>
<organism evidence="4 5">
    <name type="scientific">Azospirillum cavernae</name>
    <dbReference type="NCBI Taxonomy" id="2320860"/>
    <lineage>
        <taxon>Bacteria</taxon>
        <taxon>Pseudomonadati</taxon>
        <taxon>Pseudomonadota</taxon>
        <taxon>Alphaproteobacteria</taxon>
        <taxon>Rhodospirillales</taxon>
        <taxon>Azospirillaceae</taxon>
        <taxon>Azospirillum</taxon>
    </lineage>
</organism>
<protein>
    <submittedName>
        <fullName evidence="4">Prolyl-tRNA synthetase associated domain-containing protein</fullName>
    </submittedName>
</protein>
<gene>
    <name evidence="4" type="ORF">D3877_16905</name>
</gene>
<dbReference type="OrthoDB" id="5145315at2"/>
<comment type="caution">
    <text evidence="4">The sequence shown here is derived from an EMBL/GenBank/DDBJ whole genome shotgun (WGS) entry which is preliminary data.</text>
</comment>
<dbReference type="RefSeq" id="WP_119831876.1">
    <property type="nucleotide sequence ID" value="NZ_QYUL01000002.1"/>
</dbReference>
<accession>A0A418VX91</accession>
<dbReference type="GO" id="GO:0004812">
    <property type="term" value="F:aminoacyl-tRNA ligase activity"/>
    <property type="evidence" value="ECO:0007669"/>
    <property type="project" value="UniProtKB-KW"/>
</dbReference>
<feature type="compositionally biased region" description="Low complexity" evidence="2">
    <location>
        <begin position="1"/>
        <end position="14"/>
    </location>
</feature>
<proteinExistence type="inferred from homology"/>